<reference evidence="2 3" key="1">
    <citation type="submission" date="2015-06" db="EMBL/GenBank/DDBJ databases">
        <title>Genome sequence of Pseudoalteromonas peptidolytica.</title>
        <authorList>
            <person name="Xie B.-B."/>
            <person name="Rong J.-C."/>
            <person name="Qin Q.-L."/>
            <person name="Zhang Y.-Z."/>
        </authorList>
    </citation>
    <scope>NUCLEOTIDE SEQUENCE [LARGE SCALE GENOMIC DNA]</scope>
    <source>
        <strain evidence="2 3">F12-50-A1</strain>
    </source>
</reference>
<dbReference type="SMART" id="SM00471">
    <property type="entry name" value="HDc"/>
    <property type="match status" value="1"/>
</dbReference>
<accession>A0A8I0MWH8</accession>
<dbReference type="AlphaFoldDB" id="A0A8I0MWH8"/>
<dbReference type="Gene3D" id="1.10.3210.50">
    <property type="match status" value="1"/>
</dbReference>
<gene>
    <name evidence="2" type="ORF">PPEP_a2757</name>
</gene>
<organism evidence="2 3">
    <name type="scientific">Pseudoalteromonas peptidolytica F12-50-A1</name>
    <dbReference type="NCBI Taxonomy" id="1315280"/>
    <lineage>
        <taxon>Bacteria</taxon>
        <taxon>Pseudomonadati</taxon>
        <taxon>Pseudomonadota</taxon>
        <taxon>Gammaproteobacteria</taxon>
        <taxon>Alteromonadales</taxon>
        <taxon>Pseudoalteromonadaceae</taxon>
        <taxon>Pseudoalteromonas</taxon>
    </lineage>
</organism>
<dbReference type="PROSITE" id="PS51831">
    <property type="entry name" value="HD"/>
    <property type="match status" value="1"/>
</dbReference>
<dbReference type="EMBL" id="AQHF01000024">
    <property type="protein sequence ID" value="MBE0346663.1"/>
    <property type="molecule type" value="Genomic_DNA"/>
</dbReference>
<name>A0A8I0MWH8_9GAMM</name>
<protein>
    <recommendedName>
        <fullName evidence="1">HD domain-containing protein</fullName>
    </recommendedName>
</protein>
<dbReference type="PANTHER" id="PTHR33594">
    <property type="entry name" value="SUPERFAMILY HYDROLASE, PUTATIVE (AFU_ORTHOLOGUE AFUA_1G03035)-RELATED"/>
    <property type="match status" value="1"/>
</dbReference>
<keyword evidence="3" id="KW-1185">Reference proteome</keyword>
<dbReference type="CDD" id="cd00077">
    <property type="entry name" value="HDc"/>
    <property type="match status" value="1"/>
</dbReference>
<comment type="caution">
    <text evidence="2">The sequence shown here is derived from an EMBL/GenBank/DDBJ whole genome shotgun (WGS) entry which is preliminary data.</text>
</comment>
<sequence length="198" mass="21867">MLTTPCADTAHDLSHIKRVVHVAKLICDGEKADPAVVIPAAWLHDCVAVAKNHPDRPLASKLAADKAIQFLTSLNYDPSKLDAIHHAIVAHSFSAGVAPTTLEAKVVQDADRMDALGAIGISRCMKVGGAIARNLYHIDDPFCTQRVADDSKYTLDHFFIKLLHIKDNMHTKSAYQEAERRTQYMLDFLAQLQSEITR</sequence>
<dbReference type="InterPro" id="IPR006674">
    <property type="entry name" value="HD_domain"/>
</dbReference>
<dbReference type="InterPro" id="IPR003607">
    <property type="entry name" value="HD/PDEase_dom"/>
</dbReference>
<dbReference type="Proteomes" id="UP000660708">
    <property type="component" value="Unassembled WGS sequence"/>
</dbReference>
<dbReference type="Pfam" id="PF01966">
    <property type="entry name" value="HD"/>
    <property type="match status" value="1"/>
</dbReference>
<feature type="domain" description="HD" evidence="1">
    <location>
        <begin position="12"/>
        <end position="116"/>
    </location>
</feature>
<evidence type="ECO:0000313" key="3">
    <source>
        <dbReference type="Proteomes" id="UP000660708"/>
    </source>
</evidence>
<dbReference type="SUPFAM" id="SSF109604">
    <property type="entry name" value="HD-domain/PDEase-like"/>
    <property type="match status" value="1"/>
</dbReference>
<proteinExistence type="predicted"/>
<evidence type="ECO:0000259" key="1">
    <source>
        <dbReference type="PROSITE" id="PS51831"/>
    </source>
</evidence>
<dbReference type="PANTHER" id="PTHR33594:SF1">
    <property type="entry name" value="HD_PDEASE DOMAIN-CONTAINING PROTEIN"/>
    <property type="match status" value="1"/>
</dbReference>
<evidence type="ECO:0000313" key="2">
    <source>
        <dbReference type="EMBL" id="MBE0346663.1"/>
    </source>
</evidence>